<protein>
    <submittedName>
        <fullName evidence="2">Uncharacterized protein</fullName>
    </submittedName>
</protein>
<feature type="transmembrane region" description="Helical" evidence="1">
    <location>
        <begin position="12"/>
        <end position="34"/>
    </location>
</feature>
<evidence type="ECO:0000313" key="3">
    <source>
        <dbReference type="Proteomes" id="UP000004374"/>
    </source>
</evidence>
<dbReference type="AlphaFoldDB" id="I1DSS4"/>
<keyword evidence="3" id="KW-1185">Reference proteome</keyword>
<accession>I1DSS4</accession>
<gene>
    <name evidence="2" type="ORF">RNAN_0065</name>
</gene>
<proteinExistence type="predicted"/>
<dbReference type="EMBL" id="BAFK01000001">
    <property type="protein sequence ID" value="GAB57102.1"/>
    <property type="molecule type" value="Genomic_DNA"/>
</dbReference>
<dbReference type="STRING" id="562729.RNAN_0065"/>
<feature type="transmembrane region" description="Helical" evidence="1">
    <location>
        <begin position="89"/>
        <end position="107"/>
    </location>
</feature>
<dbReference type="OrthoDB" id="5764678at2"/>
<feature type="transmembrane region" description="Helical" evidence="1">
    <location>
        <begin position="54"/>
        <end position="73"/>
    </location>
</feature>
<dbReference type="RefSeq" id="WP_008217565.1">
    <property type="nucleotide sequence ID" value="NZ_BAFK01000001.1"/>
</dbReference>
<dbReference type="Proteomes" id="UP000004374">
    <property type="component" value="Unassembled WGS sequence"/>
</dbReference>
<evidence type="ECO:0000313" key="2">
    <source>
        <dbReference type="EMBL" id="GAB57102.1"/>
    </source>
</evidence>
<comment type="caution">
    <text evidence="2">The sequence shown here is derived from an EMBL/GenBank/DDBJ whole genome shotgun (WGS) entry which is preliminary data.</text>
</comment>
<keyword evidence="1" id="KW-0472">Membrane</keyword>
<evidence type="ECO:0000256" key="1">
    <source>
        <dbReference type="SAM" id="Phobius"/>
    </source>
</evidence>
<organism evidence="2 3">
    <name type="scientific">Rheinheimera nanhaiensis E407-8</name>
    <dbReference type="NCBI Taxonomy" id="562729"/>
    <lineage>
        <taxon>Bacteria</taxon>
        <taxon>Pseudomonadati</taxon>
        <taxon>Pseudomonadota</taxon>
        <taxon>Gammaproteobacteria</taxon>
        <taxon>Chromatiales</taxon>
        <taxon>Chromatiaceae</taxon>
        <taxon>Rheinheimera</taxon>
    </lineage>
</organism>
<reference evidence="2 3" key="1">
    <citation type="journal article" date="2012" name="J. Bacteriol.">
        <title>Genome Sequence of the Protease-Producing Bacterium Rheinheimera nanhaiensis E407-8T, Isolated from Deep-Sea Sediment of the South China Sea.</title>
        <authorList>
            <person name="Zhang X.-Y."/>
            <person name="Zhang Y.-J."/>
            <person name="Qin Q.-L."/>
            <person name="Xie B.-B."/>
            <person name="Chen X.-L."/>
            <person name="Zhou B.-C."/>
            <person name="Zhang Y.-Z."/>
        </authorList>
    </citation>
    <scope>NUCLEOTIDE SEQUENCE [LARGE SCALE GENOMIC DNA]</scope>
    <source>
        <strain evidence="2 3">E407-8</strain>
    </source>
</reference>
<keyword evidence="1" id="KW-1133">Transmembrane helix</keyword>
<keyword evidence="1" id="KW-0812">Transmembrane</keyword>
<sequence>MQRDENELARWQLAAGLAVFALLTGFGFVYFGYYLSLLFQGLLNHSAAVTLNKGAFYCFGAALIGCMLVYFGIRKLQGKTVSASQNKTASLIFFGGLASAIILPQLIHYPTASYLQASGYSECELQSRQWLHDKVMVFTITAEHCVELAVADCAEDPSLQKCKLLPQFRQSRH</sequence>
<name>I1DSS4_9GAMM</name>